<evidence type="ECO:0000313" key="2">
    <source>
        <dbReference type="Proteomes" id="UP001234178"/>
    </source>
</evidence>
<comment type="caution">
    <text evidence="1">The sequence shown here is derived from an EMBL/GenBank/DDBJ whole genome shotgun (WGS) entry which is preliminary data.</text>
</comment>
<sequence length="307" mass="35094">MEDVLRGIYNHFSRSSASRREFSKFQEFAHAAEHTILSPGQTNLLSEEACVNRILEQREALILYFQAESAEDPTAANTLIHTMLNNEMTVPFLEFTSYALNCFNEFNTLFQSASPKLHLLQERVSCLIKDFAQNFMNFKYVVDCCPAKIYPYLSTQYVPLQKVYLGMAATESIKKLSQDNQQFLVHPVNARKRNSDSSIALFKQYPNLENELNGSHADREWRSHSHLEPMLLNCKTEDEVRVLYAETYWNRVLSLTLSPPLNQAKIGGFGGLRFSEKGDEGIAASPRINHFVRNFAENTMFSGKPDL</sequence>
<dbReference type="PANTHER" id="PTHR37162:SF1">
    <property type="entry name" value="BED-TYPE DOMAIN-CONTAINING PROTEIN"/>
    <property type="match status" value="1"/>
</dbReference>
<keyword evidence="2" id="KW-1185">Reference proteome</keyword>
<organism evidence="1 2">
    <name type="scientific">Daphnia magna</name>
    <dbReference type="NCBI Taxonomy" id="35525"/>
    <lineage>
        <taxon>Eukaryota</taxon>
        <taxon>Metazoa</taxon>
        <taxon>Ecdysozoa</taxon>
        <taxon>Arthropoda</taxon>
        <taxon>Crustacea</taxon>
        <taxon>Branchiopoda</taxon>
        <taxon>Diplostraca</taxon>
        <taxon>Cladocera</taxon>
        <taxon>Anomopoda</taxon>
        <taxon>Daphniidae</taxon>
        <taxon>Daphnia</taxon>
    </lineage>
</organism>
<protein>
    <submittedName>
        <fullName evidence="1">Uncharacterized protein</fullName>
    </submittedName>
</protein>
<dbReference type="EMBL" id="JAOYFB010000001">
    <property type="protein sequence ID" value="KAK4004266.1"/>
    <property type="molecule type" value="Genomic_DNA"/>
</dbReference>
<accession>A0ABQ9YUD0</accession>
<proteinExistence type="predicted"/>
<dbReference type="Proteomes" id="UP001234178">
    <property type="component" value="Unassembled WGS sequence"/>
</dbReference>
<reference evidence="1 2" key="1">
    <citation type="journal article" date="2023" name="Nucleic Acids Res.">
        <title>The hologenome of Daphnia magna reveals possible DNA methylation and microbiome-mediated evolution of the host genome.</title>
        <authorList>
            <person name="Chaturvedi A."/>
            <person name="Li X."/>
            <person name="Dhandapani V."/>
            <person name="Marshall H."/>
            <person name="Kissane S."/>
            <person name="Cuenca-Cambronero M."/>
            <person name="Asole G."/>
            <person name="Calvet F."/>
            <person name="Ruiz-Romero M."/>
            <person name="Marangio P."/>
            <person name="Guigo R."/>
            <person name="Rago D."/>
            <person name="Mirbahai L."/>
            <person name="Eastwood N."/>
            <person name="Colbourne J.K."/>
            <person name="Zhou J."/>
            <person name="Mallon E."/>
            <person name="Orsini L."/>
        </authorList>
    </citation>
    <scope>NUCLEOTIDE SEQUENCE [LARGE SCALE GENOMIC DNA]</scope>
    <source>
        <strain evidence="1">LRV0_1</strain>
    </source>
</reference>
<gene>
    <name evidence="1" type="ORF">OUZ56_006008</name>
</gene>
<dbReference type="PANTHER" id="PTHR37162">
    <property type="entry name" value="HAT FAMILY DIMERISATION DOMAINCONTAINING PROTEIN-RELATED"/>
    <property type="match status" value="1"/>
</dbReference>
<name>A0ABQ9YUD0_9CRUS</name>
<evidence type="ECO:0000313" key="1">
    <source>
        <dbReference type="EMBL" id="KAK4004266.1"/>
    </source>
</evidence>